<dbReference type="OrthoDB" id="4068551at2759"/>
<evidence type="ECO:0000313" key="2">
    <source>
        <dbReference type="Proteomes" id="UP000031516"/>
    </source>
</evidence>
<dbReference type="AlphaFoldDB" id="A0A0A8LBI9"/>
<dbReference type="EMBL" id="CCBQ010000047">
    <property type="protein sequence ID" value="CDO96234.1"/>
    <property type="molecule type" value="Genomic_DNA"/>
</dbReference>
<keyword evidence="2" id="KW-1185">Reference proteome</keyword>
<comment type="caution">
    <text evidence="1">The sequence shown here is derived from an EMBL/GenBank/DDBJ whole genome shotgun (WGS) entry which is preliminary data.</text>
</comment>
<reference evidence="1 2" key="1">
    <citation type="submission" date="2014-03" db="EMBL/GenBank/DDBJ databases">
        <title>The genome of Kluyveromyces dobzhanskii.</title>
        <authorList>
            <person name="Nystedt B."/>
            <person name="Astrom S."/>
        </authorList>
    </citation>
    <scope>NUCLEOTIDE SEQUENCE [LARGE SCALE GENOMIC DNA]</scope>
    <source>
        <strain evidence="1 2">CBS 2104</strain>
    </source>
</reference>
<evidence type="ECO:0000313" key="1">
    <source>
        <dbReference type="EMBL" id="CDO96234.1"/>
    </source>
</evidence>
<organism evidence="1 2">
    <name type="scientific">Kluyveromyces dobzhanskii CBS 2104</name>
    <dbReference type="NCBI Taxonomy" id="1427455"/>
    <lineage>
        <taxon>Eukaryota</taxon>
        <taxon>Fungi</taxon>
        <taxon>Dikarya</taxon>
        <taxon>Ascomycota</taxon>
        <taxon>Saccharomycotina</taxon>
        <taxon>Saccharomycetes</taxon>
        <taxon>Saccharomycetales</taxon>
        <taxon>Saccharomycetaceae</taxon>
        <taxon>Kluyveromyces</taxon>
    </lineage>
</organism>
<accession>A0A0A8LBI9</accession>
<dbReference type="Proteomes" id="UP000031516">
    <property type="component" value="Unassembled WGS sequence"/>
</dbReference>
<sequence length="115" mass="13248">MSKPKSHLKRSTVILDDKMVREYKLAVEKLTPEDKDQVTNRSDSSKSISSLMSMDSVLSRDSSIMDLLLEEQILEEESDMEVIFLTKDNVSDEGDWNLWEAETYVLSRTPLEFQA</sequence>
<protein>
    <submittedName>
        <fullName evidence="1">WGS project CCBQ000000000 data, contig 00058</fullName>
    </submittedName>
</protein>
<proteinExistence type="predicted"/>
<name>A0A0A8LBI9_9SACH</name>
<gene>
    <name evidence="1" type="ORF">KLDO_g4445</name>
</gene>